<proteinExistence type="predicted"/>
<dbReference type="EMBL" id="VXRG01000086">
    <property type="protein sequence ID" value="MXY93784.1"/>
    <property type="molecule type" value="Genomic_DNA"/>
</dbReference>
<evidence type="ECO:0000313" key="1">
    <source>
        <dbReference type="EMBL" id="MXY93784.1"/>
    </source>
</evidence>
<organism evidence="1">
    <name type="scientific">Caldilineaceae bacterium SB0664_bin_27</name>
    <dbReference type="NCBI Taxonomy" id="2605260"/>
    <lineage>
        <taxon>Bacteria</taxon>
        <taxon>Bacillati</taxon>
        <taxon>Chloroflexota</taxon>
        <taxon>Caldilineae</taxon>
        <taxon>Caldilineales</taxon>
        <taxon>Caldilineaceae</taxon>
    </lineage>
</organism>
<dbReference type="Pfam" id="PF13711">
    <property type="entry name" value="DUF4160"/>
    <property type="match status" value="1"/>
</dbReference>
<dbReference type="AlphaFoldDB" id="A0A6B0YRQ4"/>
<gene>
    <name evidence="1" type="ORF">F4Y42_10085</name>
</gene>
<name>A0A6B0YRQ4_9CHLR</name>
<sequence length="84" mass="9872">MPRLCNLEGVTIWMEYMGHNPPHFHASYGEHNISVSIRDSRVLAGNLPKSKERILFKWAKERRQELMSRWEDAQHGREISPIDS</sequence>
<comment type="caution">
    <text evidence="1">The sequence shown here is derived from an EMBL/GenBank/DDBJ whole genome shotgun (WGS) entry which is preliminary data.</text>
</comment>
<reference evidence="1" key="1">
    <citation type="submission" date="2019-09" db="EMBL/GenBank/DDBJ databases">
        <title>Characterisation of the sponge microbiome using genome-centric metagenomics.</title>
        <authorList>
            <person name="Engelberts J.P."/>
            <person name="Robbins S.J."/>
            <person name="De Goeij J.M."/>
            <person name="Aranda M."/>
            <person name="Bell S.C."/>
            <person name="Webster N.S."/>
        </authorList>
    </citation>
    <scope>NUCLEOTIDE SEQUENCE</scope>
    <source>
        <strain evidence="1">SB0664_bin_27</strain>
    </source>
</reference>
<protein>
    <submittedName>
        <fullName evidence="1">DUF4160 domain-containing protein</fullName>
    </submittedName>
</protein>
<dbReference type="InterPro" id="IPR025427">
    <property type="entry name" value="DUF4160"/>
</dbReference>
<accession>A0A6B0YRQ4</accession>